<dbReference type="Gene3D" id="3.50.50.60">
    <property type="entry name" value="FAD/NAD(P)-binding domain"/>
    <property type="match status" value="1"/>
</dbReference>
<dbReference type="Gene3D" id="3.30.9.10">
    <property type="entry name" value="D-Amino Acid Oxidase, subunit A, domain 2"/>
    <property type="match status" value="1"/>
</dbReference>
<dbReference type="GO" id="GO:0016491">
    <property type="term" value="F:oxidoreductase activity"/>
    <property type="evidence" value="ECO:0007669"/>
    <property type="project" value="UniProtKB-KW"/>
</dbReference>
<sequence length="425" mass="46073">MNKLHAPSWYAETADPTLAFPPLDGDTSADVVIVGGGYTGLSAALHLAEAGIDTILIEAEKVGWGASGRNGGQLHTGQRRDQDFLEKRLGKGAAHELWDLAEEAKALVHHLIAKHKIDAEWRPGLIETVHKQRLVDEERHYVDKLNRDYGYAPAEWIDRKQLAPMIGTDSYFGGRLDRTAGHLHPLKFAQGLARAAAKAGARIHEGTAATRLIDGATPVLETPRGRVRAETVILAGNGLLDGIDQEVETRAMPIKNFILTTEPIGAGGAGGLIPGGEAVSDSRFVVYYWRPTPDGRILFGGGETYSRTDPTDIFAFVRRHLLKIYPQLARTRIDHAWGGTLAVTVNRLPFLRKVRRGVYAASGYSGQGVALAPFGGKILAEAILGNPGKLDAFAALPCPRFPGGKLLRWPALVAGMSWYALRDRI</sequence>
<dbReference type="Pfam" id="PF01266">
    <property type="entry name" value="DAO"/>
    <property type="match status" value="1"/>
</dbReference>
<dbReference type="EMBL" id="JBEPSM010000002">
    <property type="protein sequence ID" value="MET4635068.1"/>
    <property type="molecule type" value="Genomic_DNA"/>
</dbReference>
<organism evidence="3 4">
    <name type="scientific">Kaistia defluvii</name>
    <dbReference type="NCBI Taxonomy" id="410841"/>
    <lineage>
        <taxon>Bacteria</taxon>
        <taxon>Pseudomonadati</taxon>
        <taxon>Pseudomonadota</taxon>
        <taxon>Alphaproteobacteria</taxon>
        <taxon>Hyphomicrobiales</taxon>
        <taxon>Kaistiaceae</taxon>
        <taxon>Kaistia</taxon>
    </lineage>
</organism>
<dbReference type="Proteomes" id="UP001549321">
    <property type="component" value="Unassembled WGS sequence"/>
</dbReference>
<evidence type="ECO:0000313" key="3">
    <source>
        <dbReference type="EMBL" id="MET4635068.1"/>
    </source>
</evidence>
<dbReference type="InterPro" id="IPR036188">
    <property type="entry name" value="FAD/NAD-bd_sf"/>
</dbReference>
<dbReference type="SUPFAM" id="SSF51905">
    <property type="entry name" value="FAD/NAD(P)-binding domain"/>
    <property type="match status" value="1"/>
</dbReference>
<dbReference type="PANTHER" id="PTHR13847:SF281">
    <property type="entry name" value="FAD DEPENDENT OXIDOREDUCTASE DOMAIN-CONTAINING PROTEIN"/>
    <property type="match status" value="1"/>
</dbReference>
<gene>
    <name evidence="3" type="ORF">ABIE08_003014</name>
</gene>
<dbReference type="RefSeq" id="WP_354552248.1">
    <property type="nucleotide sequence ID" value="NZ_JBEPSM010000002.1"/>
</dbReference>
<feature type="domain" description="FAD dependent oxidoreductase" evidence="2">
    <location>
        <begin position="30"/>
        <end position="381"/>
    </location>
</feature>
<name>A0ABV2R2V6_9HYPH</name>
<keyword evidence="1 3" id="KW-0560">Oxidoreductase</keyword>
<proteinExistence type="predicted"/>
<protein>
    <submittedName>
        <fullName evidence="3">Gamma-glutamylputrescine oxidase</fullName>
        <ecNumber evidence="3">1.4.3.-</ecNumber>
    </submittedName>
</protein>
<evidence type="ECO:0000259" key="2">
    <source>
        <dbReference type="Pfam" id="PF01266"/>
    </source>
</evidence>
<evidence type="ECO:0000313" key="4">
    <source>
        <dbReference type="Proteomes" id="UP001549321"/>
    </source>
</evidence>
<reference evidence="3 4" key="1">
    <citation type="submission" date="2024-06" db="EMBL/GenBank/DDBJ databases">
        <title>Sorghum-associated microbial communities from plants grown in Nebraska, USA.</title>
        <authorList>
            <person name="Schachtman D."/>
        </authorList>
    </citation>
    <scope>NUCLEOTIDE SEQUENCE [LARGE SCALE GENOMIC DNA]</scope>
    <source>
        <strain evidence="3 4">3207</strain>
    </source>
</reference>
<dbReference type="PANTHER" id="PTHR13847">
    <property type="entry name" value="SARCOSINE DEHYDROGENASE-RELATED"/>
    <property type="match status" value="1"/>
</dbReference>
<keyword evidence="4" id="KW-1185">Reference proteome</keyword>
<dbReference type="InterPro" id="IPR006076">
    <property type="entry name" value="FAD-dep_OxRdtase"/>
</dbReference>
<comment type="caution">
    <text evidence="3">The sequence shown here is derived from an EMBL/GenBank/DDBJ whole genome shotgun (WGS) entry which is preliminary data.</text>
</comment>
<evidence type="ECO:0000256" key="1">
    <source>
        <dbReference type="ARBA" id="ARBA00023002"/>
    </source>
</evidence>
<dbReference type="EC" id="1.4.3.-" evidence="3"/>
<accession>A0ABV2R2V6</accession>